<sequence length="154" mass="17851">MSTLTPALVLQEKLQGWVLESRPKQCIKELLRDDDTDTLLSSHPNPGSWCRNYDYVYIYTWADDRTVQDVLHKGTKKDWKRCNKTSAYSENVKSTVDGHRNLTKKAYRALVYSLDHCFNMNINGDHDMLIPYVGTHDWIESLNLTIKLSFGILI</sequence>
<accession>U5G0G3</accession>
<dbReference type="EMBL" id="CM009298">
    <property type="protein sequence ID" value="PNT20363.1"/>
    <property type="molecule type" value="Genomic_DNA"/>
</dbReference>
<dbReference type="Gene3D" id="3.40.50.1820">
    <property type="entry name" value="alpha/beta hydrolase"/>
    <property type="match status" value="1"/>
</dbReference>
<dbReference type="InParanoid" id="U5G0G3"/>
<reference evidence="2 3" key="1">
    <citation type="journal article" date="2006" name="Science">
        <title>The genome of black cottonwood, Populus trichocarpa (Torr. &amp; Gray).</title>
        <authorList>
            <person name="Tuskan G.A."/>
            <person name="Difazio S."/>
            <person name="Jansson S."/>
            <person name="Bohlmann J."/>
            <person name="Grigoriev I."/>
            <person name="Hellsten U."/>
            <person name="Putnam N."/>
            <person name="Ralph S."/>
            <person name="Rombauts S."/>
            <person name="Salamov A."/>
            <person name="Schein J."/>
            <person name="Sterck L."/>
            <person name="Aerts A."/>
            <person name="Bhalerao R.R."/>
            <person name="Bhalerao R.P."/>
            <person name="Blaudez D."/>
            <person name="Boerjan W."/>
            <person name="Brun A."/>
            <person name="Brunner A."/>
            <person name="Busov V."/>
            <person name="Campbell M."/>
            <person name="Carlson J."/>
            <person name="Chalot M."/>
            <person name="Chapman J."/>
            <person name="Chen G.L."/>
            <person name="Cooper D."/>
            <person name="Coutinho P.M."/>
            <person name="Couturier J."/>
            <person name="Covert S."/>
            <person name="Cronk Q."/>
            <person name="Cunningham R."/>
            <person name="Davis J."/>
            <person name="Degroeve S."/>
            <person name="Dejardin A."/>
            <person name="Depamphilis C."/>
            <person name="Detter J."/>
            <person name="Dirks B."/>
            <person name="Dubchak I."/>
            <person name="Duplessis S."/>
            <person name="Ehlting J."/>
            <person name="Ellis B."/>
            <person name="Gendler K."/>
            <person name="Goodstein D."/>
            <person name="Gribskov M."/>
            <person name="Grimwood J."/>
            <person name="Groover A."/>
            <person name="Gunter L."/>
            <person name="Hamberger B."/>
            <person name="Heinze B."/>
            <person name="Helariutta Y."/>
            <person name="Henrissat B."/>
            <person name="Holligan D."/>
            <person name="Holt R."/>
            <person name="Huang W."/>
            <person name="Islam-Faridi N."/>
            <person name="Jones S."/>
            <person name="Jones-Rhoades M."/>
            <person name="Jorgensen R."/>
            <person name="Joshi C."/>
            <person name="Kangasjarvi J."/>
            <person name="Karlsson J."/>
            <person name="Kelleher C."/>
            <person name="Kirkpatrick R."/>
            <person name="Kirst M."/>
            <person name="Kohler A."/>
            <person name="Kalluri U."/>
            <person name="Larimer F."/>
            <person name="Leebens-Mack J."/>
            <person name="Leple J.C."/>
            <person name="Locascio P."/>
            <person name="Lou Y."/>
            <person name="Lucas S."/>
            <person name="Martin F."/>
            <person name="Montanini B."/>
            <person name="Napoli C."/>
            <person name="Nelson D.R."/>
            <person name="Nelson C."/>
            <person name="Nieminen K."/>
            <person name="Nilsson O."/>
            <person name="Pereda V."/>
            <person name="Peter G."/>
            <person name="Philippe R."/>
            <person name="Pilate G."/>
            <person name="Poliakov A."/>
            <person name="Razumovskaya J."/>
            <person name="Richardson P."/>
            <person name="Rinaldi C."/>
            <person name="Ritland K."/>
            <person name="Rouze P."/>
            <person name="Ryaboy D."/>
            <person name="Schmutz J."/>
            <person name="Schrader J."/>
            <person name="Segerman B."/>
            <person name="Shin H."/>
            <person name="Siddiqui A."/>
            <person name="Sterky F."/>
            <person name="Terry A."/>
            <person name="Tsai C.J."/>
            <person name="Uberbacher E."/>
            <person name="Unneberg P."/>
            <person name="Vahala J."/>
            <person name="Wall K."/>
            <person name="Wessler S."/>
            <person name="Yang G."/>
            <person name="Yin T."/>
            <person name="Douglas C."/>
            <person name="Marra M."/>
            <person name="Sandberg G."/>
            <person name="Van de Peer Y."/>
            <person name="Rokhsar D."/>
        </authorList>
    </citation>
    <scope>NUCLEOTIDE SEQUENCE [LARGE SCALE GENOMIC DNA]</scope>
    <source>
        <strain evidence="3">cv. Nisqually</strain>
    </source>
</reference>
<dbReference type="AlphaFoldDB" id="U5G0G3"/>
<protein>
    <submittedName>
        <fullName evidence="2">Uncharacterized protein</fullName>
    </submittedName>
</protein>
<dbReference type="InterPro" id="IPR029058">
    <property type="entry name" value="AB_hydrolase_fold"/>
</dbReference>
<dbReference type="STRING" id="3694.U5G0G3"/>
<organism evidence="2 3">
    <name type="scientific">Populus trichocarpa</name>
    <name type="common">Western balsam poplar</name>
    <name type="synonym">Populus balsamifera subsp. trichocarpa</name>
    <dbReference type="NCBI Taxonomy" id="3694"/>
    <lineage>
        <taxon>Eukaryota</taxon>
        <taxon>Viridiplantae</taxon>
        <taxon>Streptophyta</taxon>
        <taxon>Embryophyta</taxon>
        <taxon>Tracheophyta</taxon>
        <taxon>Spermatophyta</taxon>
        <taxon>Magnoliopsida</taxon>
        <taxon>eudicotyledons</taxon>
        <taxon>Gunneridae</taxon>
        <taxon>Pentapetalae</taxon>
        <taxon>rosids</taxon>
        <taxon>fabids</taxon>
        <taxon>Malpighiales</taxon>
        <taxon>Salicaceae</taxon>
        <taxon>Saliceae</taxon>
        <taxon>Populus</taxon>
    </lineage>
</organism>
<gene>
    <name evidence="2" type="ORF">POPTR_009G086200</name>
</gene>
<dbReference type="Proteomes" id="UP000006729">
    <property type="component" value="Chromosome 9"/>
</dbReference>
<evidence type="ECO:0000313" key="2">
    <source>
        <dbReference type="EMBL" id="PNT20363.1"/>
    </source>
</evidence>
<evidence type="ECO:0000256" key="1">
    <source>
        <dbReference type="ARBA" id="ARBA00009431"/>
    </source>
</evidence>
<dbReference type="SUPFAM" id="SSF53474">
    <property type="entry name" value="alpha/beta-Hydrolases"/>
    <property type="match status" value="1"/>
</dbReference>
<keyword evidence="3" id="KW-1185">Reference proteome</keyword>
<dbReference type="InterPro" id="IPR001563">
    <property type="entry name" value="Peptidase_S10"/>
</dbReference>
<proteinExistence type="inferred from homology"/>
<evidence type="ECO:0000313" key="3">
    <source>
        <dbReference type="Proteomes" id="UP000006729"/>
    </source>
</evidence>
<dbReference type="GO" id="GO:0004185">
    <property type="term" value="F:serine-type carboxypeptidase activity"/>
    <property type="evidence" value="ECO:0007669"/>
    <property type="project" value="InterPro"/>
</dbReference>
<dbReference type="GO" id="GO:0006508">
    <property type="term" value="P:proteolysis"/>
    <property type="evidence" value="ECO:0007669"/>
    <property type="project" value="InterPro"/>
</dbReference>
<name>U5G0G3_POPTR</name>
<comment type="similarity">
    <text evidence="1">Belongs to the peptidase S10 family.</text>
</comment>
<dbReference type="Pfam" id="PF00450">
    <property type="entry name" value="Peptidase_S10"/>
    <property type="match status" value="1"/>
</dbReference>